<keyword evidence="2" id="KW-1185">Reference proteome</keyword>
<reference evidence="1 2" key="1">
    <citation type="journal article" date="2018" name="Nat. Genet.">
        <title>The Rosa genome provides new insights in the design of modern roses.</title>
        <authorList>
            <person name="Bendahmane M."/>
        </authorList>
    </citation>
    <scope>NUCLEOTIDE SEQUENCE [LARGE SCALE GENOMIC DNA]</scope>
    <source>
        <strain evidence="2">cv. Old Blush</strain>
    </source>
</reference>
<evidence type="ECO:0000313" key="2">
    <source>
        <dbReference type="Proteomes" id="UP000238479"/>
    </source>
</evidence>
<dbReference type="EMBL" id="PDCK01000044">
    <property type="protein sequence ID" value="PRQ23760.1"/>
    <property type="molecule type" value="Genomic_DNA"/>
</dbReference>
<comment type="caution">
    <text evidence="1">The sequence shown here is derived from an EMBL/GenBank/DDBJ whole genome shotgun (WGS) entry which is preliminary data.</text>
</comment>
<gene>
    <name evidence="1" type="ORF">RchiOBHm_Chr6g0264931</name>
</gene>
<evidence type="ECO:0000313" key="1">
    <source>
        <dbReference type="EMBL" id="PRQ23760.1"/>
    </source>
</evidence>
<protein>
    <submittedName>
        <fullName evidence="1">Uncharacterized protein</fullName>
    </submittedName>
</protein>
<dbReference type="AlphaFoldDB" id="A0A2P6PPA8"/>
<sequence length="70" mass="7923">MGEAHGNNIIFLNFSKVFGTFLNVKEVGIYRSMARVHKAIRIFHIASTNDNSPSKLVMWSNQSKFSKIPP</sequence>
<name>A0A2P6PPA8_ROSCH</name>
<dbReference type="Proteomes" id="UP000238479">
    <property type="component" value="Chromosome 6"/>
</dbReference>
<proteinExistence type="predicted"/>
<accession>A0A2P6PPA8</accession>
<dbReference type="Gramene" id="PRQ23760">
    <property type="protein sequence ID" value="PRQ23760"/>
    <property type="gene ID" value="RchiOBHm_Chr6g0264931"/>
</dbReference>
<organism evidence="1 2">
    <name type="scientific">Rosa chinensis</name>
    <name type="common">China rose</name>
    <dbReference type="NCBI Taxonomy" id="74649"/>
    <lineage>
        <taxon>Eukaryota</taxon>
        <taxon>Viridiplantae</taxon>
        <taxon>Streptophyta</taxon>
        <taxon>Embryophyta</taxon>
        <taxon>Tracheophyta</taxon>
        <taxon>Spermatophyta</taxon>
        <taxon>Magnoliopsida</taxon>
        <taxon>eudicotyledons</taxon>
        <taxon>Gunneridae</taxon>
        <taxon>Pentapetalae</taxon>
        <taxon>rosids</taxon>
        <taxon>fabids</taxon>
        <taxon>Rosales</taxon>
        <taxon>Rosaceae</taxon>
        <taxon>Rosoideae</taxon>
        <taxon>Rosoideae incertae sedis</taxon>
        <taxon>Rosa</taxon>
    </lineage>
</organism>